<gene>
    <name evidence="2" type="ORF">OVN521_LOCUS37928</name>
</gene>
<evidence type="ECO:0000256" key="1">
    <source>
        <dbReference type="SAM" id="MobiDB-lite"/>
    </source>
</evidence>
<proteinExistence type="predicted"/>
<evidence type="ECO:0000313" key="3">
    <source>
        <dbReference type="Proteomes" id="UP000663866"/>
    </source>
</evidence>
<dbReference type="Proteomes" id="UP000663866">
    <property type="component" value="Unassembled WGS sequence"/>
</dbReference>
<keyword evidence="3" id="KW-1185">Reference proteome</keyword>
<evidence type="ECO:0000313" key="2">
    <source>
        <dbReference type="EMBL" id="CAF4451936.1"/>
    </source>
</evidence>
<reference evidence="2" key="1">
    <citation type="submission" date="2021-02" db="EMBL/GenBank/DDBJ databases">
        <authorList>
            <person name="Nowell W R."/>
        </authorList>
    </citation>
    <scope>NUCLEOTIDE SEQUENCE</scope>
</reference>
<sequence length="80" mass="9095">MPSDETLKQGRNLDHGMLEENRYNIKLPPDETPSPGQKQPLSCRYNIKLPPDETPSPGQKQPLSWYGVLILFTIQNKAFS</sequence>
<feature type="region of interest" description="Disordered" evidence="1">
    <location>
        <begin position="1"/>
        <end position="41"/>
    </location>
</feature>
<dbReference type="AlphaFoldDB" id="A0A820SE92"/>
<dbReference type="EMBL" id="CAJOBG010046411">
    <property type="protein sequence ID" value="CAF4451936.1"/>
    <property type="molecule type" value="Genomic_DNA"/>
</dbReference>
<comment type="caution">
    <text evidence="2">The sequence shown here is derived from an EMBL/GenBank/DDBJ whole genome shotgun (WGS) entry which is preliminary data.</text>
</comment>
<organism evidence="2 3">
    <name type="scientific">Rotaria magnacalcarata</name>
    <dbReference type="NCBI Taxonomy" id="392030"/>
    <lineage>
        <taxon>Eukaryota</taxon>
        <taxon>Metazoa</taxon>
        <taxon>Spiralia</taxon>
        <taxon>Gnathifera</taxon>
        <taxon>Rotifera</taxon>
        <taxon>Eurotatoria</taxon>
        <taxon>Bdelloidea</taxon>
        <taxon>Philodinida</taxon>
        <taxon>Philodinidae</taxon>
        <taxon>Rotaria</taxon>
    </lineage>
</organism>
<accession>A0A820SE92</accession>
<feature type="compositionally biased region" description="Basic and acidic residues" evidence="1">
    <location>
        <begin position="1"/>
        <end position="23"/>
    </location>
</feature>
<protein>
    <submittedName>
        <fullName evidence="2">Uncharacterized protein</fullName>
    </submittedName>
</protein>
<name>A0A820SE92_9BILA</name>